<dbReference type="EC" id="2.3.1.48" evidence="2"/>
<keyword evidence="9" id="KW-1185">Reference proteome</keyword>
<comment type="caution">
    <text evidence="8">The sequence shown here is derived from an EMBL/GenBank/DDBJ whole genome shotgun (WGS) entry which is preliminary data.</text>
</comment>
<evidence type="ECO:0000313" key="9">
    <source>
        <dbReference type="Proteomes" id="UP001491310"/>
    </source>
</evidence>
<evidence type="ECO:0000259" key="7">
    <source>
        <dbReference type="Pfam" id="PF10394"/>
    </source>
</evidence>
<dbReference type="Gene3D" id="3.90.360.10">
    <property type="entry name" value="Histone acetyl transferase 1 (HAT1), N-terminal domain"/>
    <property type="match status" value="1"/>
</dbReference>
<reference evidence="8 9" key="1">
    <citation type="journal article" date="2024" name="Nat. Commun.">
        <title>Phylogenomics reveals the evolutionary origins of lichenization in chlorophyte algae.</title>
        <authorList>
            <person name="Puginier C."/>
            <person name="Libourel C."/>
            <person name="Otte J."/>
            <person name="Skaloud P."/>
            <person name="Haon M."/>
            <person name="Grisel S."/>
            <person name="Petersen M."/>
            <person name="Berrin J.G."/>
            <person name="Delaux P.M."/>
            <person name="Dal Grande F."/>
            <person name="Keller J."/>
        </authorList>
    </citation>
    <scope>NUCLEOTIDE SEQUENCE [LARGE SCALE GENOMIC DNA]</scope>
    <source>
        <strain evidence="8 9">SAG 216-7</strain>
    </source>
</reference>
<proteinExistence type="inferred from homology"/>
<comment type="catalytic activity">
    <reaction evidence="5">
        <text>L-lysyl-[protein] + acetyl-CoA = N(6)-acetyl-L-lysyl-[protein] + CoA + H(+)</text>
        <dbReference type="Rhea" id="RHEA:45948"/>
        <dbReference type="Rhea" id="RHEA-COMP:9752"/>
        <dbReference type="Rhea" id="RHEA-COMP:10731"/>
        <dbReference type="ChEBI" id="CHEBI:15378"/>
        <dbReference type="ChEBI" id="CHEBI:29969"/>
        <dbReference type="ChEBI" id="CHEBI:57287"/>
        <dbReference type="ChEBI" id="CHEBI:57288"/>
        <dbReference type="ChEBI" id="CHEBI:61930"/>
        <dbReference type="EC" id="2.3.1.48"/>
    </reaction>
</comment>
<dbReference type="InterPro" id="IPR016181">
    <property type="entry name" value="Acyl_CoA_acyltransferase"/>
</dbReference>
<dbReference type="InterPro" id="IPR000182">
    <property type="entry name" value="GNAT_dom"/>
</dbReference>
<sequence>MCHQFFGDEEEIKGYEDLEVDIWLSQRSYEALVEVRYSSKMRDADDIEKALRDKFTAGLSTTRDEYLRKLQGAAPLLLESLGKPVLERGTGAGSLAVYRVQLSTADKSVRDLHARLQPLLMFFVDGASFIDAEEREWDFLLAVHTEGDCITIAGYATIFNFWCFPDQTRIRVSQVLVPPPNQGKGVGRALLEAVYITADERGAVDITYEDPTDTVQLIRERIELQRAVKLPWLADLAASTAKAIAAGTLTATNGSHPSSEANSMEAASPALLPPQDAAKVQAELRVSKKQVRKLWEVLLYAQPGWGDALRQQVVEGLVRARLVGGVTSTKRVAEGKRIFDIPNGFLMTKVANGSELGPGAGMRVAMESEDAEGQSAEEREAALNEAVTKRMDELKGLAAYVQRLL</sequence>
<dbReference type="CDD" id="cd04301">
    <property type="entry name" value="NAT_SF"/>
    <property type="match status" value="1"/>
</dbReference>
<dbReference type="Gene3D" id="3.40.630.30">
    <property type="match status" value="1"/>
</dbReference>
<accession>A0ABR2Z1L5</accession>
<protein>
    <recommendedName>
        <fullName evidence="2">histone acetyltransferase</fullName>
        <ecNumber evidence="2">2.3.1.48</ecNumber>
    </recommendedName>
</protein>
<comment type="similarity">
    <text evidence="1">Belongs to the HAT1 family.</text>
</comment>
<evidence type="ECO:0000256" key="4">
    <source>
        <dbReference type="ARBA" id="ARBA00023315"/>
    </source>
</evidence>
<organism evidence="8 9">
    <name type="scientific">Coccomyxa subellipsoidea</name>
    <dbReference type="NCBI Taxonomy" id="248742"/>
    <lineage>
        <taxon>Eukaryota</taxon>
        <taxon>Viridiplantae</taxon>
        <taxon>Chlorophyta</taxon>
        <taxon>core chlorophytes</taxon>
        <taxon>Trebouxiophyceae</taxon>
        <taxon>Trebouxiophyceae incertae sedis</taxon>
        <taxon>Coccomyxaceae</taxon>
        <taxon>Coccomyxa</taxon>
    </lineage>
</organism>
<dbReference type="SUPFAM" id="SSF55729">
    <property type="entry name" value="Acyl-CoA N-acyltransferases (Nat)"/>
    <property type="match status" value="1"/>
</dbReference>
<gene>
    <name evidence="8" type="ORF">WJX75_005792</name>
</gene>
<evidence type="ECO:0000256" key="2">
    <source>
        <dbReference type="ARBA" id="ARBA00013184"/>
    </source>
</evidence>
<dbReference type="Pfam" id="PF00583">
    <property type="entry name" value="Acetyltransf_1"/>
    <property type="match status" value="1"/>
</dbReference>
<keyword evidence="4" id="KW-0012">Acyltransferase</keyword>
<feature type="domain" description="N-acetyltransferase" evidence="6">
    <location>
        <begin position="138"/>
        <end position="203"/>
    </location>
</feature>
<evidence type="ECO:0000256" key="1">
    <source>
        <dbReference type="ARBA" id="ARBA00010543"/>
    </source>
</evidence>
<name>A0ABR2Z1L5_9CHLO</name>
<dbReference type="Pfam" id="PF10394">
    <property type="entry name" value="Hat1_N"/>
    <property type="match status" value="1"/>
</dbReference>
<dbReference type="InterPro" id="IPR017380">
    <property type="entry name" value="Hist_AcTrfase_B-typ_cat-su"/>
</dbReference>
<dbReference type="InterPro" id="IPR037113">
    <property type="entry name" value="Hat1_N_sf"/>
</dbReference>
<dbReference type="Proteomes" id="UP001491310">
    <property type="component" value="Unassembled WGS sequence"/>
</dbReference>
<evidence type="ECO:0000313" key="8">
    <source>
        <dbReference type="EMBL" id="KAK9917560.1"/>
    </source>
</evidence>
<evidence type="ECO:0000256" key="3">
    <source>
        <dbReference type="ARBA" id="ARBA00022679"/>
    </source>
</evidence>
<dbReference type="PANTHER" id="PTHR12046">
    <property type="entry name" value="HISTONE ACETYLTRANSFERASE TYPE B CATALYTIC SUBUNIT"/>
    <property type="match status" value="1"/>
</dbReference>
<evidence type="ECO:0000256" key="5">
    <source>
        <dbReference type="ARBA" id="ARBA00048017"/>
    </source>
</evidence>
<dbReference type="EMBL" id="JALJOT010000002">
    <property type="protein sequence ID" value="KAK9917560.1"/>
    <property type="molecule type" value="Genomic_DNA"/>
</dbReference>
<dbReference type="InterPro" id="IPR019467">
    <property type="entry name" value="Hat1_N"/>
</dbReference>
<feature type="domain" description="Histone acetyl transferase HAT1 N-terminal" evidence="7">
    <location>
        <begin position="1"/>
        <end position="125"/>
    </location>
</feature>
<keyword evidence="3" id="KW-0808">Transferase</keyword>
<evidence type="ECO:0000259" key="6">
    <source>
        <dbReference type="Pfam" id="PF00583"/>
    </source>
</evidence>